<organism evidence="1 2">
    <name type="scientific">Agaribacter flavus</name>
    <dbReference type="NCBI Taxonomy" id="1902781"/>
    <lineage>
        <taxon>Bacteria</taxon>
        <taxon>Pseudomonadati</taxon>
        <taxon>Pseudomonadota</taxon>
        <taxon>Gammaproteobacteria</taxon>
        <taxon>Alteromonadales</taxon>
        <taxon>Alteromonadaceae</taxon>
        <taxon>Agaribacter</taxon>
    </lineage>
</organism>
<name>A0ABV7FT44_9ALTE</name>
<gene>
    <name evidence="1" type="ORF">ACFOHL_11925</name>
</gene>
<evidence type="ECO:0000313" key="2">
    <source>
        <dbReference type="Proteomes" id="UP001595478"/>
    </source>
</evidence>
<protein>
    <submittedName>
        <fullName evidence="1">Uncharacterized protein</fullName>
    </submittedName>
</protein>
<sequence>MHRTRAIDDAGFSGIAELLQVLTQAGFADARLTQYHGETALLCVDLDDVDNLLLLG</sequence>
<proteinExistence type="predicted"/>
<dbReference type="Proteomes" id="UP001595478">
    <property type="component" value="Unassembled WGS sequence"/>
</dbReference>
<comment type="caution">
    <text evidence="1">The sequence shown here is derived from an EMBL/GenBank/DDBJ whole genome shotgun (WGS) entry which is preliminary data.</text>
</comment>
<keyword evidence="2" id="KW-1185">Reference proteome</keyword>
<accession>A0ABV7FT44</accession>
<dbReference type="EMBL" id="JBHRSW010000018">
    <property type="protein sequence ID" value="MFC3122330.1"/>
    <property type="molecule type" value="Genomic_DNA"/>
</dbReference>
<dbReference type="RefSeq" id="WP_376920465.1">
    <property type="nucleotide sequence ID" value="NZ_JBHRSW010000018.1"/>
</dbReference>
<reference evidence="2" key="1">
    <citation type="journal article" date="2019" name="Int. J. Syst. Evol. Microbiol.">
        <title>The Global Catalogue of Microorganisms (GCM) 10K type strain sequencing project: providing services to taxonomists for standard genome sequencing and annotation.</title>
        <authorList>
            <consortium name="The Broad Institute Genomics Platform"/>
            <consortium name="The Broad Institute Genome Sequencing Center for Infectious Disease"/>
            <person name="Wu L."/>
            <person name="Ma J."/>
        </authorList>
    </citation>
    <scope>NUCLEOTIDE SEQUENCE [LARGE SCALE GENOMIC DNA]</scope>
    <source>
        <strain evidence="2">KCTC 52473</strain>
    </source>
</reference>
<evidence type="ECO:0000313" key="1">
    <source>
        <dbReference type="EMBL" id="MFC3122330.1"/>
    </source>
</evidence>